<accession>A0A4R5DAT2</accession>
<dbReference type="Pfam" id="PF14030">
    <property type="entry name" value="DUF4245"/>
    <property type="match status" value="1"/>
</dbReference>
<keyword evidence="1" id="KW-0812">Transmembrane</keyword>
<organism evidence="2 3">
    <name type="scientific">Jiangella asiatica</name>
    <dbReference type="NCBI Taxonomy" id="2530372"/>
    <lineage>
        <taxon>Bacteria</taxon>
        <taxon>Bacillati</taxon>
        <taxon>Actinomycetota</taxon>
        <taxon>Actinomycetes</taxon>
        <taxon>Jiangellales</taxon>
        <taxon>Jiangellaceae</taxon>
        <taxon>Jiangella</taxon>
    </lineage>
</organism>
<protein>
    <submittedName>
        <fullName evidence="2">DUF4245 domain-containing protein</fullName>
    </submittedName>
</protein>
<dbReference type="AlphaFoldDB" id="A0A4R5DAT2"/>
<reference evidence="2 3" key="1">
    <citation type="submission" date="2019-03" db="EMBL/GenBank/DDBJ databases">
        <title>Draft genome sequences of novel Actinobacteria.</title>
        <authorList>
            <person name="Sahin N."/>
            <person name="Ay H."/>
            <person name="Saygin H."/>
        </authorList>
    </citation>
    <scope>NUCLEOTIDE SEQUENCE [LARGE SCALE GENOMIC DNA]</scope>
    <source>
        <strain evidence="2 3">5K138</strain>
    </source>
</reference>
<dbReference type="OrthoDB" id="3827115at2"/>
<keyword evidence="3" id="KW-1185">Reference proteome</keyword>
<dbReference type="EMBL" id="SMKZ01000020">
    <property type="protein sequence ID" value="TDE09080.1"/>
    <property type="molecule type" value="Genomic_DNA"/>
</dbReference>
<name>A0A4R5DAT2_9ACTN</name>
<dbReference type="Proteomes" id="UP000294739">
    <property type="component" value="Unassembled WGS sequence"/>
</dbReference>
<proteinExistence type="predicted"/>
<comment type="caution">
    <text evidence="2">The sequence shown here is derived from an EMBL/GenBank/DDBJ whole genome shotgun (WGS) entry which is preliminary data.</text>
</comment>
<dbReference type="InterPro" id="IPR025339">
    <property type="entry name" value="DUF4245"/>
</dbReference>
<gene>
    <name evidence="2" type="ORF">E1269_15295</name>
</gene>
<evidence type="ECO:0000313" key="3">
    <source>
        <dbReference type="Proteomes" id="UP000294739"/>
    </source>
</evidence>
<dbReference type="RefSeq" id="WP_131895961.1">
    <property type="nucleotide sequence ID" value="NZ_SMKZ01000020.1"/>
</dbReference>
<evidence type="ECO:0000313" key="2">
    <source>
        <dbReference type="EMBL" id="TDE09080.1"/>
    </source>
</evidence>
<keyword evidence="1" id="KW-0472">Membrane</keyword>
<sequence length="176" mass="19288">MATSTRGNPSLGDIVRSVVVLAGVLALVAVLFNALNDQEPRLPDPVDYQGALEVARAEYAYDVLAPEPVPAGWRATSMDFSQDDGGDRWQLGFLIDGDTFIGIEQTDGEIESYRDERLADFDPDGESSIDGVTWERLVERDDAPDRALVRVDGGAITIVRGTVPYEELEDFVTLLR</sequence>
<keyword evidence="1" id="KW-1133">Transmembrane helix</keyword>
<dbReference type="InParanoid" id="A0A4R5DAT2"/>
<feature type="transmembrane region" description="Helical" evidence="1">
    <location>
        <begin position="14"/>
        <end position="35"/>
    </location>
</feature>
<evidence type="ECO:0000256" key="1">
    <source>
        <dbReference type="SAM" id="Phobius"/>
    </source>
</evidence>